<name>A0A0S4JGC9_BODSA</name>
<dbReference type="PANTHER" id="PTHR38828">
    <property type="match status" value="1"/>
</dbReference>
<accession>A0A0S4JGC9</accession>
<feature type="region of interest" description="Disordered" evidence="1">
    <location>
        <begin position="1"/>
        <end position="47"/>
    </location>
</feature>
<evidence type="ECO:0000313" key="3">
    <source>
        <dbReference type="Proteomes" id="UP000051952"/>
    </source>
</evidence>
<proteinExistence type="predicted"/>
<gene>
    <name evidence="2" type="ORF">BSAL_10120</name>
</gene>
<protein>
    <submittedName>
        <fullName evidence="2">Uncharacterized protein</fullName>
    </submittedName>
</protein>
<organism evidence="2 3">
    <name type="scientific">Bodo saltans</name>
    <name type="common">Flagellated protozoan</name>
    <dbReference type="NCBI Taxonomy" id="75058"/>
    <lineage>
        <taxon>Eukaryota</taxon>
        <taxon>Discoba</taxon>
        <taxon>Euglenozoa</taxon>
        <taxon>Kinetoplastea</taxon>
        <taxon>Metakinetoplastina</taxon>
        <taxon>Eubodonida</taxon>
        <taxon>Bodonidae</taxon>
        <taxon>Bodo</taxon>
    </lineage>
</organism>
<evidence type="ECO:0000256" key="1">
    <source>
        <dbReference type="SAM" id="MobiDB-lite"/>
    </source>
</evidence>
<evidence type="ECO:0000313" key="2">
    <source>
        <dbReference type="EMBL" id="CUG87447.1"/>
    </source>
</evidence>
<keyword evidence="3" id="KW-1185">Reference proteome</keyword>
<dbReference type="AlphaFoldDB" id="A0A0S4JGC9"/>
<dbReference type="InterPro" id="IPR039963">
    <property type="entry name" value="Unchar_22kDa"/>
</dbReference>
<feature type="compositionally biased region" description="Low complexity" evidence="1">
    <location>
        <begin position="127"/>
        <end position="144"/>
    </location>
</feature>
<dbReference type="PANTHER" id="PTHR38828:SF4">
    <property type="match status" value="1"/>
</dbReference>
<feature type="region of interest" description="Disordered" evidence="1">
    <location>
        <begin position="117"/>
        <end position="157"/>
    </location>
</feature>
<dbReference type="EMBL" id="CYKH01001518">
    <property type="protein sequence ID" value="CUG87447.1"/>
    <property type="molecule type" value="Genomic_DNA"/>
</dbReference>
<dbReference type="VEuPathDB" id="TriTrypDB:BSAL_10120"/>
<sequence>MDSMLDDTINGGGPTPAAGASKLVRPSASSAPAHRVASAAPGGGKHRQLTPLRAQHVLVGGSPHLRPSTAQPVMQSNIAVAPLSFEGPVGVVRCVSPVELVSIVDRLYRKGLEEKKRHQELSAAGDRSPSPASRPLSPPAAAHLPPRPVSAAPTLTSDEMKESVHRLYYTGMKHKIDEHRRLASFFFSPTLTSDEMKESVHRLYYTGMKHKIDEHRRLASKYLFQRPKKLQEGVTAKELRDKVVQRFYVEEASRHLKVQEELHKAYVESTQPIISHKSREEITLIVDRLYTGGK</sequence>
<reference evidence="3" key="1">
    <citation type="submission" date="2015-09" db="EMBL/GenBank/DDBJ databases">
        <authorList>
            <consortium name="Pathogen Informatics"/>
        </authorList>
    </citation>
    <scope>NUCLEOTIDE SEQUENCE [LARGE SCALE GENOMIC DNA]</scope>
    <source>
        <strain evidence="3">Lake Konstanz</strain>
    </source>
</reference>
<dbReference type="Proteomes" id="UP000051952">
    <property type="component" value="Unassembled WGS sequence"/>
</dbReference>